<dbReference type="Pfam" id="PF06949">
    <property type="entry name" value="DUF1292"/>
    <property type="match status" value="1"/>
</dbReference>
<dbReference type="eggNOG" id="ENOG5032YV4">
    <property type="taxonomic scope" value="Bacteria"/>
</dbReference>
<dbReference type="STRING" id="679200.HMPREF9333_00160"/>
<dbReference type="InterPro" id="IPR009711">
    <property type="entry name" value="UPF0473"/>
</dbReference>
<reference evidence="1 2" key="1">
    <citation type="submission" date="2011-08" db="EMBL/GenBank/DDBJ databases">
        <title>The Genome Sequence of Johnsonella ignava ATCC 51276.</title>
        <authorList>
            <consortium name="The Broad Institute Genome Sequencing Platform"/>
            <person name="Earl A."/>
            <person name="Ward D."/>
            <person name="Feldgarden M."/>
            <person name="Gevers D."/>
            <person name="Izard J."/>
            <person name="Blanton J.M."/>
            <person name="Baranova O.V."/>
            <person name="Dewhirst F.E."/>
            <person name="Young S.K."/>
            <person name="Zeng Q."/>
            <person name="Gargeya S."/>
            <person name="Fitzgerald M."/>
            <person name="Haas B."/>
            <person name="Abouelleil A."/>
            <person name="Alvarado L."/>
            <person name="Arachchi H.M."/>
            <person name="Berlin A."/>
            <person name="Brown A."/>
            <person name="Chapman S.B."/>
            <person name="Chen Z."/>
            <person name="Dunbar C."/>
            <person name="Freedman E."/>
            <person name="Gearin G."/>
            <person name="Gellesch M."/>
            <person name="Goldberg J."/>
            <person name="Griggs A."/>
            <person name="Gujja S."/>
            <person name="Heiman D."/>
            <person name="Howarth C."/>
            <person name="Larson L."/>
            <person name="Lui A."/>
            <person name="MacDonald P.J.P."/>
            <person name="Montmayeur A."/>
            <person name="Murphy C."/>
            <person name="Neiman D."/>
            <person name="Pearson M."/>
            <person name="Priest M."/>
            <person name="Roberts A."/>
            <person name="Saif S."/>
            <person name="Shea T."/>
            <person name="Shenoy N."/>
            <person name="Sisk P."/>
            <person name="Stolte C."/>
            <person name="Sykes S."/>
            <person name="Wortman J."/>
            <person name="Nusbaum C."/>
            <person name="Birren B."/>
        </authorList>
    </citation>
    <scope>NUCLEOTIDE SEQUENCE [LARGE SCALE GENOMIC DNA]</scope>
    <source>
        <strain evidence="1 2">ATCC 51276</strain>
    </source>
</reference>
<evidence type="ECO:0000313" key="2">
    <source>
        <dbReference type="Proteomes" id="UP000003011"/>
    </source>
</evidence>
<evidence type="ECO:0000313" key="1">
    <source>
        <dbReference type="EMBL" id="EHI56713.1"/>
    </source>
</evidence>
<sequence length="126" mass="14565">MTEKDRRGGSNGEKKEHMSFVDRIQNFAKKDKDSVKSGRGKITMVDEEGGRIELYVVEETKLNGMYYLLVTEAPEDEDGECYIMRDCSNDGDEEASYMMVDNETEAEHVFTVFEKLMENQDIDLER</sequence>
<gene>
    <name evidence="1" type="ORF">HMPREF9333_00160</name>
</gene>
<dbReference type="AlphaFoldDB" id="G5GF22"/>
<protein>
    <recommendedName>
        <fullName evidence="3">DUF1292 domain-containing protein</fullName>
    </recommendedName>
</protein>
<proteinExistence type="predicted"/>
<dbReference type="Proteomes" id="UP000003011">
    <property type="component" value="Unassembled WGS sequence"/>
</dbReference>
<keyword evidence="2" id="KW-1185">Reference proteome</keyword>
<accession>G5GF22</accession>
<name>G5GF22_9FIRM</name>
<organism evidence="1 2">
    <name type="scientific">Johnsonella ignava ATCC 51276</name>
    <dbReference type="NCBI Taxonomy" id="679200"/>
    <lineage>
        <taxon>Bacteria</taxon>
        <taxon>Bacillati</taxon>
        <taxon>Bacillota</taxon>
        <taxon>Clostridia</taxon>
        <taxon>Lachnospirales</taxon>
        <taxon>Lachnospiraceae</taxon>
        <taxon>Johnsonella</taxon>
    </lineage>
</organism>
<dbReference type="HOGENOM" id="CLU_146610_5_0_9"/>
<evidence type="ECO:0008006" key="3">
    <source>
        <dbReference type="Google" id="ProtNLM"/>
    </source>
</evidence>
<dbReference type="RefSeq" id="WP_005539113.1">
    <property type="nucleotide sequence ID" value="NZ_JH378829.1"/>
</dbReference>
<dbReference type="EMBL" id="ACZL01000003">
    <property type="protein sequence ID" value="EHI56713.1"/>
    <property type="molecule type" value="Genomic_DNA"/>
</dbReference>
<comment type="caution">
    <text evidence="1">The sequence shown here is derived from an EMBL/GenBank/DDBJ whole genome shotgun (WGS) entry which is preliminary data.</text>
</comment>